<dbReference type="Gene3D" id="3.50.50.60">
    <property type="entry name" value="FAD/NAD(P)-binding domain"/>
    <property type="match status" value="2"/>
</dbReference>
<feature type="domain" description="FAD/NAD(P)-binding" evidence="7">
    <location>
        <begin position="48"/>
        <end position="367"/>
    </location>
</feature>
<protein>
    <submittedName>
        <fullName evidence="8">Dihydrolipoamide dehydrogenase</fullName>
    </submittedName>
</protein>
<feature type="domain" description="Pyridine nucleotide-disulphide oxidoreductase dimerisation" evidence="6">
    <location>
        <begin position="388"/>
        <end position="496"/>
    </location>
</feature>
<evidence type="ECO:0000313" key="8">
    <source>
        <dbReference type="EMBL" id="TWH68345.1"/>
    </source>
</evidence>
<dbReference type="Proteomes" id="UP000319825">
    <property type="component" value="Unassembled WGS sequence"/>
</dbReference>
<evidence type="ECO:0000259" key="6">
    <source>
        <dbReference type="Pfam" id="PF02852"/>
    </source>
</evidence>
<keyword evidence="3 4" id="KW-0274">FAD</keyword>
<keyword evidence="4" id="KW-0520">NAD</keyword>
<comment type="caution">
    <text evidence="8">The sequence shown here is derived from an EMBL/GenBank/DDBJ whole genome shotgun (WGS) entry which is preliminary data.</text>
</comment>
<feature type="disulfide bond" description="Redox-active" evidence="5">
    <location>
        <begin position="77"/>
        <end position="82"/>
    </location>
</feature>
<feature type="binding site" evidence="4">
    <location>
        <position position="311"/>
    </location>
    <ligand>
        <name>NAD(+)</name>
        <dbReference type="ChEBI" id="CHEBI:57540"/>
    </ligand>
</feature>
<feature type="binding site" evidence="4">
    <location>
        <position position="86"/>
    </location>
    <ligand>
        <name>FAD</name>
        <dbReference type="ChEBI" id="CHEBI:57692"/>
    </ligand>
</feature>
<evidence type="ECO:0000256" key="4">
    <source>
        <dbReference type="PIRSR" id="PIRSR000350-3"/>
    </source>
</evidence>
<evidence type="ECO:0000256" key="2">
    <source>
        <dbReference type="ARBA" id="ARBA00022630"/>
    </source>
</evidence>
<feature type="binding site" evidence="4">
    <location>
        <begin position="224"/>
        <end position="231"/>
    </location>
    <ligand>
        <name>NAD(+)</name>
        <dbReference type="ChEBI" id="CHEBI:57540"/>
    </ligand>
</feature>
<dbReference type="PIRSF" id="PIRSF000350">
    <property type="entry name" value="Mercury_reductase_MerA"/>
    <property type="match status" value="1"/>
</dbReference>
<dbReference type="SUPFAM" id="SSF51905">
    <property type="entry name" value="FAD/NAD(P)-binding domain"/>
    <property type="match status" value="1"/>
</dbReference>
<comment type="similarity">
    <text evidence="1">Belongs to the class-I pyridine nucleotide-disulfide oxidoreductase family.</text>
</comment>
<evidence type="ECO:0000313" key="9">
    <source>
        <dbReference type="Proteomes" id="UP000319825"/>
    </source>
</evidence>
<dbReference type="PRINTS" id="PR00368">
    <property type="entry name" value="FADPNR"/>
</dbReference>
<dbReference type="InterPro" id="IPR036188">
    <property type="entry name" value="FAD/NAD-bd_sf"/>
</dbReference>
<sequence length="505" mass="53202">MTHGDDDSPADGWGRIRRCVSDALGRRKSLWASTRGGRCEPDRDHRRGPAGYEAALVAAQLDADVTVVEADGAGGACVLSDCVPSKTFIASSEVVTGYRDTEEFGVHSDGLEAVTVDAQAVHDRVKRLALAQSADIHAKLVKAGVTFVSGTARLGEDMLGHTHRVVVAPADGAEAYSVDASTVLIATGATPRQLPTAVPDGERILTWRQVYDLPELPEHLIVVGSGVTGAEFASAYLAMGVEVTLVSSRDRVMPHEDADAAMAIERVFRSRGMSILNNSRAEAVRRSADGVEVELSDGRKVHGSHALIAVGSIPNTAGLGLAEYGVELARGGYVNVDRVSRTNVPGIYAAGDCTGVLPLASVAAMQGRIAMWHALGEAVRPLRLRTVAANVFTDPELATVGVSQDEVDAGRVPARQVMLPLSGNARAKMDDLADGFVKLFCRPASGQVIGGVVVAPKASELILPITMAVENNLTVNELAQTITIYPSLSGSITEAARQLMLHELE</sequence>
<feature type="binding site" evidence="4">
    <location>
        <position position="352"/>
    </location>
    <ligand>
        <name>FAD</name>
        <dbReference type="ChEBI" id="CHEBI:57692"/>
    </ligand>
</feature>
<comment type="cofactor">
    <cofactor evidence="4">
        <name>FAD</name>
        <dbReference type="ChEBI" id="CHEBI:57692"/>
    </cofactor>
    <text evidence="4">Binds 1 FAD per subunit.</text>
</comment>
<dbReference type="AlphaFoldDB" id="A0A562ICB1"/>
<dbReference type="NCBIfam" id="NF005883">
    <property type="entry name" value="PRK07845.1"/>
    <property type="match status" value="1"/>
</dbReference>
<dbReference type="Gene3D" id="3.30.390.30">
    <property type="match status" value="1"/>
</dbReference>
<dbReference type="InterPro" id="IPR016156">
    <property type="entry name" value="FAD/NAD-linked_Rdtase_dimer_sf"/>
</dbReference>
<dbReference type="PANTHER" id="PTHR43014">
    <property type="entry name" value="MERCURIC REDUCTASE"/>
    <property type="match status" value="1"/>
</dbReference>
<proteinExistence type="inferred from homology"/>
<accession>A0A562ICB1</accession>
<dbReference type="GO" id="GO:0050660">
    <property type="term" value="F:flavin adenine dinucleotide binding"/>
    <property type="evidence" value="ECO:0007669"/>
    <property type="project" value="TreeGrafter"/>
</dbReference>
<reference evidence="8 9" key="1">
    <citation type="submission" date="2019-07" db="EMBL/GenBank/DDBJ databases">
        <title>R&amp;d 2014.</title>
        <authorList>
            <person name="Klenk H.-P."/>
        </authorList>
    </citation>
    <scope>NUCLEOTIDE SEQUENCE [LARGE SCALE GENOMIC DNA]</scope>
    <source>
        <strain evidence="8 9">DSM 43868</strain>
    </source>
</reference>
<evidence type="ECO:0000259" key="7">
    <source>
        <dbReference type="Pfam" id="PF07992"/>
    </source>
</evidence>
<gene>
    <name evidence="8" type="ORF">JD77_03337</name>
</gene>
<keyword evidence="4" id="KW-0547">Nucleotide-binding</keyword>
<organism evidence="8 9">
    <name type="scientific">Micromonospora olivasterospora</name>
    <dbReference type="NCBI Taxonomy" id="1880"/>
    <lineage>
        <taxon>Bacteria</taxon>
        <taxon>Bacillati</taxon>
        <taxon>Actinomycetota</taxon>
        <taxon>Actinomycetes</taxon>
        <taxon>Micromonosporales</taxon>
        <taxon>Micromonosporaceae</taxon>
        <taxon>Micromonospora</taxon>
    </lineage>
</organism>
<dbReference type="InterPro" id="IPR004099">
    <property type="entry name" value="Pyr_nucl-diS_OxRdtase_dimer"/>
</dbReference>
<dbReference type="SUPFAM" id="SSF55424">
    <property type="entry name" value="FAD/NAD-linked reductases, dimerisation (C-terminal) domain"/>
    <property type="match status" value="1"/>
</dbReference>
<dbReference type="GO" id="GO:0003955">
    <property type="term" value="F:NAD(P)H dehydrogenase (quinone) activity"/>
    <property type="evidence" value="ECO:0007669"/>
    <property type="project" value="TreeGrafter"/>
</dbReference>
<name>A0A562ICB1_MICOL</name>
<dbReference type="InterPro" id="IPR023753">
    <property type="entry name" value="FAD/NAD-binding_dom"/>
</dbReference>
<dbReference type="Pfam" id="PF07992">
    <property type="entry name" value="Pyr_redox_2"/>
    <property type="match status" value="1"/>
</dbReference>
<dbReference type="EMBL" id="VLKE01000001">
    <property type="protein sequence ID" value="TWH68345.1"/>
    <property type="molecule type" value="Genomic_DNA"/>
</dbReference>
<dbReference type="PRINTS" id="PR00411">
    <property type="entry name" value="PNDRDTASEI"/>
</dbReference>
<evidence type="ECO:0000256" key="3">
    <source>
        <dbReference type="ARBA" id="ARBA00022827"/>
    </source>
</evidence>
<dbReference type="InterPro" id="IPR001100">
    <property type="entry name" value="Pyr_nuc-diS_OxRdtase"/>
</dbReference>
<dbReference type="PANTHER" id="PTHR43014:SF1">
    <property type="entry name" value="NAD(P)H DEHYDROGENASE (QUINONE)"/>
    <property type="match status" value="1"/>
</dbReference>
<keyword evidence="9" id="KW-1185">Reference proteome</keyword>
<evidence type="ECO:0000256" key="5">
    <source>
        <dbReference type="PIRSR" id="PIRSR000350-4"/>
    </source>
</evidence>
<evidence type="ECO:0000256" key="1">
    <source>
        <dbReference type="ARBA" id="ARBA00007532"/>
    </source>
</evidence>
<keyword evidence="2" id="KW-0285">Flavoprotein</keyword>
<dbReference type="Pfam" id="PF02852">
    <property type="entry name" value="Pyr_redox_dim"/>
    <property type="match status" value="1"/>
</dbReference>